<dbReference type="GO" id="GO:0007283">
    <property type="term" value="P:spermatogenesis"/>
    <property type="evidence" value="ECO:0007669"/>
    <property type="project" value="UniProtKB-KW"/>
</dbReference>
<feature type="repeat" description="ANK" evidence="14">
    <location>
        <begin position="78"/>
        <end position="110"/>
    </location>
</feature>
<dbReference type="SUPFAM" id="SSF47769">
    <property type="entry name" value="SAM/Pointed domain"/>
    <property type="match status" value="1"/>
</dbReference>
<evidence type="ECO:0000256" key="9">
    <source>
        <dbReference type="ARBA" id="ARBA00022871"/>
    </source>
</evidence>
<feature type="region of interest" description="Disordered" evidence="15">
    <location>
        <begin position="1"/>
        <end position="20"/>
    </location>
</feature>
<name>A0AAV2L2F3_KNICA</name>
<keyword evidence="6" id="KW-0597">Phosphoprotein</keyword>
<evidence type="ECO:0000256" key="10">
    <source>
        <dbReference type="ARBA" id="ARBA00023043"/>
    </source>
</evidence>
<evidence type="ECO:0000256" key="11">
    <source>
        <dbReference type="ARBA" id="ARBA00023158"/>
    </source>
</evidence>
<dbReference type="CDD" id="cd09521">
    <property type="entry name" value="SAM_ASZ1"/>
    <property type="match status" value="1"/>
</dbReference>
<dbReference type="InterPro" id="IPR001660">
    <property type="entry name" value="SAM"/>
</dbReference>
<dbReference type="AlphaFoldDB" id="A0AAV2L2F3"/>
<reference evidence="18 19" key="1">
    <citation type="submission" date="2024-04" db="EMBL/GenBank/DDBJ databases">
        <authorList>
            <person name="Waldvogel A.-M."/>
            <person name="Schoenle A."/>
        </authorList>
    </citation>
    <scope>NUCLEOTIDE SEQUENCE [LARGE SCALE GENOMIC DNA]</scope>
</reference>
<dbReference type="InterPro" id="IPR036770">
    <property type="entry name" value="Ankyrin_rpt-contain_sf"/>
</dbReference>
<evidence type="ECO:0000256" key="6">
    <source>
        <dbReference type="ARBA" id="ARBA00022553"/>
    </source>
</evidence>
<dbReference type="InterPro" id="IPR013761">
    <property type="entry name" value="SAM/pointed_sf"/>
</dbReference>
<dbReference type="GO" id="GO:0051321">
    <property type="term" value="P:meiotic cell cycle"/>
    <property type="evidence" value="ECO:0007669"/>
    <property type="project" value="UniProtKB-KW"/>
</dbReference>
<evidence type="ECO:0000256" key="16">
    <source>
        <dbReference type="SAM" id="Phobius"/>
    </source>
</evidence>
<feature type="repeat" description="ANK" evidence="14">
    <location>
        <begin position="45"/>
        <end position="77"/>
    </location>
</feature>
<dbReference type="Gene3D" id="1.25.40.20">
    <property type="entry name" value="Ankyrin repeat-containing domain"/>
    <property type="match status" value="1"/>
</dbReference>
<keyword evidence="11" id="KW-0943">RNA-mediated gene silencing</keyword>
<evidence type="ECO:0000256" key="12">
    <source>
        <dbReference type="ARBA" id="ARBA00023254"/>
    </source>
</evidence>
<dbReference type="Pfam" id="PF13637">
    <property type="entry name" value="Ank_4"/>
    <property type="match status" value="1"/>
</dbReference>
<accession>A0AAV2L2F3</accession>
<dbReference type="SMART" id="SM00248">
    <property type="entry name" value="ANK"/>
    <property type="match status" value="6"/>
</dbReference>
<evidence type="ECO:0000256" key="2">
    <source>
        <dbReference type="ARBA" id="ARBA00011479"/>
    </source>
</evidence>
<dbReference type="EMBL" id="OZ035842">
    <property type="protein sequence ID" value="CAL1594716.1"/>
    <property type="molecule type" value="Genomic_DNA"/>
</dbReference>
<keyword evidence="4" id="KW-0217">Developmental protein</keyword>
<feature type="transmembrane region" description="Helical" evidence="16">
    <location>
        <begin position="431"/>
        <end position="449"/>
    </location>
</feature>
<comment type="subcellular location">
    <subcellularLocation>
        <location evidence="1">Cytoplasm</location>
    </subcellularLocation>
</comment>
<evidence type="ECO:0000256" key="3">
    <source>
        <dbReference type="ARBA" id="ARBA00020117"/>
    </source>
</evidence>
<keyword evidence="16" id="KW-0812">Transmembrane</keyword>
<dbReference type="Gene3D" id="1.10.150.50">
    <property type="entry name" value="Transcription Factor, Ets-1"/>
    <property type="match status" value="1"/>
</dbReference>
<dbReference type="PANTHER" id="PTHR24157">
    <property type="entry name" value="ANKYRIN REPEAT, SAM AND BASIC LEUCINE ZIPPER DOMAIN-CONTAINING PROTEIN 1"/>
    <property type="match status" value="1"/>
</dbReference>
<feature type="domain" description="SAM" evidence="17">
    <location>
        <begin position="257"/>
        <end position="320"/>
    </location>
</feature>
<evidence type="ECO:0000256" key="8">
    <source>
        <dbReference type="ARBA" id="ARBA00022782"/>
    </source>
</evidence>
<evidence type="ECO:0000313" key="19">
    <source>
        <dbReference type="Proteomes" id="UP001497482"/>
    </source>
</evidence>
<dbReference type="InterPro" id="IPR002110">
    <property type="entry name" value="Ankyrin_rpt"/>
</dbReference>
<keyword evidence="19" id="KW-1185">Reference proteome</keyword>
<keyword evidence="8" id="KW-0221">Differentiation</keyword>
<dbReference type="Pfam" id="PF12796">
    <property type="entry name" value="Ank_2"/>
    <property type="match status" value="1"/>
</dbReference>
<protein>
    <recommendedName>
        <fullName evidence="3">Ankyrin repeat, SAM and basic leucine zipper domain-containing protein 1</fullName>
    </recommendedName>
    <alternativeName>
        <fullName evidence="13">Germ cell-specific ankyrin, SAM and basic leucine zipper domain-containing protein</fullName>
    </alternativeName>
</protein>
<evidence type="ECO:0000256" key="4">
    <source>
        <dbReference type="ARBA" id="ARBA00022473"/>
    </source>
</evidence>
<comment type="subunit">
    <text evidence="2">Interacts with DDX4, PIWIL1, RANBP9 and TDRD1.</text>
</comment>
<evidence type="ECO:0000259" key="17">
    <source>
        <dbReference type="PROSITE" id="PS50105"/>
    </source>
</evidence>
<dbReference type="GO" id="GO:0031047">
    <property type="term" value="P:regulatory ncRNA-mediated gene silencing"/>
    <property type="evidence" value="ECO:0007669"/>
    <property type="project" value="UniProtKB-KW"/>
</dbReference>
<dbReference type="Pfam" id="PF07647">
    <property type="entry name" value="SAM_2"/>
    <property type="match status" value="1"/>
</dbReference>
<feature type="repeat" description="ANK" evidence="14">
    <location>
        <begin position="148"/>
        <end position="180"/>
    </location>
</feature>
<dbReference type="GO" id="GO:0030154">
    <property type="term" value="P:cell differentiation"/>
    <property type="evidence" value="ECO:0007669"/>
    <property type="project" value="UniProtKB-KW"/>
</dbReference>
<dbReference type="InterPro" id="IPR042650">
    <property type="entry name" value="Asz1_SAM"/>
</dbReference>
<keyword evidence="16" id="KW-0472">Membrane</keyword>
<evidence type="ECO:0000256" key="1">
    <source>
        <dbReference type="ARBA" id="ARBA00004496"/>
    </source>
</evidence>
<dbReference type="GO" id="GO:0071546">
    <property type="term" value="C:pi-body"/>
    <property type="evidence" value="ECO:0007669"/>
    <property type="project" value="TreeGrafter"/>
</dbReference>
<dbReference type="PROSITE" id="PS50105">
    <property type="entry name" value="SAM_DOMAIN"/>
    <property type="match status" value="1"/>
</dbReference>
<proteinExistence type="predicted"/>
<dbReference type="SMART" id="SM00454">
    <property type="entry name" value="SAM"/>
    <property type="match status" value="1"/>
</dbReference>
<dbReference type="PROSITE" id="PS50088">
    <property type="entry name" value="ANK_REPEAT"/>
    <property type="match status" value="4"/>
</dbReference>
<organism evidence="18 19">
    <name type="scientific">Knipowitschia caucasica</name>
    <name type="common">Caucasian dwarf goby</name>
    <name type="synonym">Pomatoschistus caucasicus</name>
    <dbReference type="NCBI Taxonomy" id="637954"/>
    <lineage>
        <taxon>Eukaryota</taxon>
        <taxon>Metazoa</taxon>
        <taxon>Chordata</taxon>
        <taxon>Craniata</taxon>
        <taxon>Vertebrata</taxon>
        <taxon>Euteleostomi</taxon>
        <taxon>Actinopterygii</taxon>
        <taxon>Neopterygii</taxon>
        <taxon>Teleostei</taxon>
        <taxon>Neoteleostei</taxon>
        <taxon>Acanthomorphata</taxon>
        <taxon>Gobiaria</taxon>
        <taxon>Gobiiformes</taxon>
        <taxon>Gobioidei</taxon>
        <taxon>Gobiidae</taxon>
        <taxon>Gobiinae</taxon>
        <taxon>Knipowitschia</taxon>
    </lineage>
</organism>
<gene>
    <name evidence="18" type="ORF">KC01_LOCUS23658</name>
</gene>
<evidence type="ECO:0000256" key="14">
    <source>
        <dbReference type="PROSITE-ProRule" id="PRU00023"/>
    </source>
</evidence>
<dbReference type="Proteomes" id="UP001497482">
    <property type="component" value="Chromosome 20"/>
</dbReference>
<evidence type="ECO:0000256" key="5">
    <source>
        <dbReference type="ARBA" id="ARBA00022490"/>
    </source>
</evidence>
<keyword evidence="10 14" id="KW-0040">ANK repeat</keyword>
<evidence type="ECO:0000256" key="13">
    <source>
        <dbReference type="ARBA" id="ARBA00030354"/>
    </source>
</evidence>
<dbReference type="PANTHER" id="PTHR24157:SF3">
    <property type="entry name" value="ANKYRIN REPEAT, SAM AND BASIC LEUCINE ZIPPER DOMAIN-CONTAINING PROTEIN 1"/>
    <property type="match status" value="1"/>
</dbReference>
<keyword evidence="5" id="KW-0963">Cytoplasm</keyword>
<feature type="repeat" description="ANK" evidence="14">
    <location>
        <begin position="181"/>
        <end position="213"/>
    </location>
</feature>
<evidence type="ECO:0000313" key="18">
    <source>
        <dbReference type="EMBL" id="CAL1594716.1"/>
    </source>
</evidence>
<dbReference type="PROSITE" id="PS50297">
    <property type="entry name" value="ANK_REP_REGION"/>
    <property type="match status" value="2"/>
</dbReference>
<keyword evidence="9" id="KW-0744">Spermatogenesis</keyword>
<evidence type="ECO:0000256" key="7">
    <source>
        <dbReference type="ARBA" id="ARBA00022737"/>
    </source>
</evidence>
<dbReference type="SUPFAM" id="SSF48403">
    <property type="entry name" value="Ankyrin repeat"/>
    <property type="match status" value="1"/>
</dbReference>
<keyword evidence="7" id="KW-0677">Repeat</keyword>
<evidence type="ECO:0000256" key="15">
    <source>
        <dbReference type="SAM" id="MobiDB-lite"/>
    </source>
</evidence>
<sequence>MGSIEFAYPAGDESDSSNDEWDIGLTVKRSSNPEKEADPALADNNNATVMKRAISKGDIETLENLLDNGLDVDTRLDYEWTPLMCAVSVANVEMTKMLLDRGASANFSKDHWTVLMACCTASAPEDKICSCLELLLSRNADPNMVDRSQMSCLMLASRDDYSKVINLLVSHGANVNSQDVNGFSALCYAAQYGREESVLKLLQLGAEKNLKTKIGRTATDLATQFKHTQIIRILSSTSSQNSCSNPYFSEESQDCAGKLDDLELLFHGLGLGSLTDIIINHDLSWSQLLNMDQNDLHNIGISEPGDQQTVLKAVQQMELDRVGLQTVIELGASNEGSEELHTFLLSVRQQCAYLTETIQDVVSRFPRRASQLVFSLDPNGEAQAVCNQLLIQTKDLQQEVTLLRKLLCQVDQADDCSEVPVFPSRRSWRRVLQGAALSVVVAGVALLVATNSNMRVQLNQWRGW</sequence>
<keyword evidence="12" id="KW-0469">Meiosis</keyword>
<keyword evidence="16" id="KW-1133">Transmembrane helix</keyword>